<gene>
    <name evidence="1" type="primary">Vigan.06G073700</name>
    <name evidence="1" type="ORF">VIGAN_06073700</name>
</gene>
<name>A0A0S3SA85_PHAAN</name>
<dbReference type="AlphaFoldDB" id="A0A0S3SA85"/>
<reference evidence="1 2" key="1">
    <citation type="journal article" date="2015" name="Sci. Rep.">
        <title>The power of single molecule real-time sequencing technology in the de novo assembly of a eukaryotic genome.</title>
        <authorList>
            <person name="Sakai H."/>
            <person name="Naito K."/>
            <person name="Ogiso-Tanaka E."/>
            <person name="Takahashi Y."/>
            <person name="Iseki K."/>
            <person name="Muto C."/>
            <person name="Satou K."/>
            <person name="Teruya K."/>
            <person name="Shiroma A."/>
            <person name="Shimoji M."/>
            <person name="Hirano T."/>
            <person name="Itoh T."/>
            <person name="Kaga A."/>
            <person name="Tomooka N."/>
        </authorList>
    </citation>
    <scope>NUCLEOTIDE SEQUENCE [LARGE SCALE GENOMIC DNA]</scope>
    <source>
        <strain evidence="2">cv. Shumari</strain>
    </source>
</reference>
<evidence type="ECO:0000313" key="1">
    <source>
        <dbReference type="EMBL" id="BAT89707.1"/>
    </source>
</evidence>
<sequence length="100" mass="11290">MMRYPSPKDEFTPQPKSLSSLGFSRFSNKKSRTLWVWPNPFFPSFSRNLQTLGVSLLQQKGRAVASFFLPFMPLPSKKAGFAHPLTNDSRYLANNAAPLP</sequence>
<evidence type="ECO:0000313" key="2">
    <source>
        <dbReference type="Proteomes" id="UP000291084"/>
    </source>
</evidence>
<accession>A0A0S3SA85</accession>
<keyword evidence="2" id="KW-1185">Reference proteome</keyword>
<organism evidence="1 2">
    <name type="scientific">Vigna angularis var. angularis</name>
    <dbReference type="NCBI Taxonomy" id="157739"/>
    <lineage>
        <taxon>Eukaryota</taxon>
        <taxon>Viridiplantae</taxon>
        <taxon>Streptophyta</taxon>
        <taxon>Embryophyta</taxon>
        <taxon>Tracheophyta</taxon>
        <taxon>Spermatophyta</taxon>
        <taxon>Magnoliopsida</taxon>
        <taxon>eudicotyledons</taxon>
        <taxon>Gunneridae</taxon>
        <taxon>Pentapetalae</taxon>
        <taxon>rosids</taxon>
        <taxon>fabids</taxon>
        <taxon>Fabales</taxon>
        <taxon>Fabaceae</taxon>
        <taxon>Papilionoideae</taxon>
        <taxon>50 kb inversion clade</taxon>
        <taxon>NPAAA clade</taxon>
        <taxon>indigoferoid/millettioid clade</taxon>
        <taxon>Phaseoleae</taxon>
        <taxon>Vigna</taxon>
    </lineage>
</organism>
<dbReference type="Proteomes" id="UP000291084">
    <property type="component" value="Chromosome 6"/>
</dbReference>
<protein>
    <submittedName>
        <fullName evidence="1">Uncharacterized protein</fullName>
    </submittedName>
</protein>
<dbReference type="EMBL" id="AP015039">
    <property type="protein sequence ID" value="BAT89707.1"/>
    <property type="molecule type" value="Genomic_DNA"/>
</dbReference>
<proteinExistence type="predicted"/>